<comment type="caution">
    <text evidence="1">The sequence shown here is derived from an EMBL/GenBank/DDBJ whole genome shotgun (WGS) entry which is preliminary data.</text>
</comment>
<organism evidence="1 2">
    <name type="scientific">Batillaria attramentaria</name>
    <dbReference type="NCBI Taxonomy" id="370345"/>
    <lineage>
        <taxon>Eukaryota</taxon>
        <taxon>Metazoa</taxon>
        <taxon>Spiralia</taxon>
        <taxon>Lophotrochozoa</taxon>
        <taxon>Mollusca</taxon>
        <taxon>Gastropoda</taxon>
        <taxon>Caenogastropoda</taxon>
        <taxon>Sorbeoconcha</taxon>
        <taxon>Cerithioidea</taxon>
        <taxon>Batillariidae</taxon>
        <taxon>Batillaria</taxon>
    </lineage>
</organism>
<protein>
    <submittedName>
        <fullName evidence="1">Uncharacterized protein</fullName>
    </submittedName>
</protein>
<dbReference type="Proteomes" id="UP001519460">
    <property type="component" value="Unassembled WGS sequence"/>
</dbReference>
<evidence type="ECO:0000313" key="2">
    <source>
        <dbReference type="Proteomes" id="UP001519460"/>
    </source>
</evidence>
<sequence length="121" mass="13225">MHSQLNRNRKDRVCLPAPVCNQHCMLSSVTSVINDETQSSATLDEFPGHLSISAHKHLLLSAASRWESPSALTGHDRCSSRCPGNRVSSVWLTIWSSAGLRWTTVQYPAACVDFAHGVSGH</sequence>
<dbReference type="AlphaFoldDB" id="A0ABD0LRW1"/>
<dbReference type="EMBL" id="JACVVK020000030">
    <property type="protein sequence ID" value="KAK7501762.1"/>
    <property type="molecule type" value="Genomic_DNA"/>
</dbReference>
<keyword evidence="2" id="KW-1185">Reference proteome</keyword>
<name>A0ABD0LRW1_9CAEN</name>
<evidence type="ECO:0000313" key="1">
    <source>
        <dbReference type="EMBL" id="KAK7501762.1"/>
    </source>
</evidence>
<accession>A0ABD0LRW1</accession>
<proteinExistence type="predicted"/>
<gene>
    <name evidence="1" type="ORF">BaRGS_00007193</name>
</gene>
<reference evidence="1 2" key="1">
    <citation type="journal article" date="2023" name="Sci. Data">
        <title>Genome assembly of the Korean intertidal mud-creeper Batillaria attramentaria.</title>
        <authorList>
            <person name="Patra A.K."/>
            <person name="Ho P.T."/>
            <person name="Jun S."/>
            <person name="Lee S.J."/>
            <person name="Kim Y."/>
            <person name="Won Y.J."/>
        </authorList>
    </citation>
    <scope>NUCLEOTIDE SEQUENCE [LARGE SCALE GENOMIC DNA]</scope>
    <source>
        <strain evidence="1">Wonlab-2016</strain>
    </source>
</reference>